<dbReference type="EMBL" id="JAIULA010000017">
    <property type="protein sequence ID" value="MCP0887396.1"/>
    <property type="molecule type" value="Genomic_DNA"/>
</dbReference>
<keyword evidence="1" id="KW-0812">Transmembrane</keyword>
<keyword evidence="1" id="KW-1133">Transmembrane helix</keyword>
<feature type="transmembrane region" description="Helical" evidence="1">
    <location>
        <begin position="93"/>
        <end position="116"/>
    </location>
</feature>
<protein>
    <submittedName>
        <fullName evidence="2">Uncharacterized protein</fullName>
    </submittedName>
</protein>
<dbReference type="Proteomes" id="UP001139006">
    <property type="component" value="Unassembled WGS sequence"/>
</dbReference>
<reference evidence="2 3" key="1">
    <citation type="journal article" date="2023" name="Int. J. Syst. Evol. Microbiol.">
        <title>Ligilactobacillus ubinensis sp. nov., a novel species isolated from the wild ferment of a durian fruit (Durio zibethinus).</title>
        <authorList>
            <person name="Heng Y.C."/>
            <person name="Menon N."/>
            <person name="Chen B."/>
            <person name="Loo B.Z.L."/>
            <person name="Wong G.W.J."/>
            <person name="Lim A.C.H."/>
            <person name="Silvaraju S."/>
            <person name="Kittelmann S."/>
        </authorList>
    </citation>
    <scope>NUCLEOTIDE SEQUENCE [LARGE SCALE GENOMIC DNA]</scope>
    <source>
        <strain evidence="2 3">WILCCON 0076</strain>
    </source>
</reference>
<proteinExistence type="predicted"/>
<dbReference type="RefSeq" id="WP_253361204.1">
    <property type="nucleotide sequence ID" value="NZ_JAIULA010000017.1"/>
</dbReference>
<feature type="transmembrane region" description="Helical" evidence="1">
    <location>
        <begin position="128"/>
        <end position="146"/>
    </location>
</feature>
<evidence type="ECO:0000256" key="1">
    <source>
        <dbReference type="SAM" id="Phobius"/>
    </source>
</evidence>
<comment type="caution">
    <text evidence="2">The sequence shown here is derived from an EMBL/GenBank/DDBJ whole genome shotgun (WGS) entry which is preliminary data.</text>
</comment>
<dbReference type="AlphaFoldDB" id="A0A9X2FKQ0"/>
<accession>A0A9X2FKQ0</accession>
<name>A0A9X2FKQ0_9LACO</name>
<feature type="transmembrane region" description="Helical" evidence="1">
    <location>
        <begin position="20"/>
        <end position="43"/>
    </location>
</feature>
<feature type="transmembrane region" description="Helical" evidence="1">
    <location>
        <begin position="158"/>
        <end position="177"/>
    </location>
</feature>
<feature type="transmembrane region" description="Helical" evidence="1">
    <location>
        <begin position="55"/>
        <end position="81"/>
    </location>
</feature>
<evidence type="ECO:0000313" key="3">
    <source>
        <dbReference type="Proteomes" id="UP001139006"/>
    </source>
</evidence>
<evidence type="ECO:0000313" key="2">
    <source>
        <dbReference type="EMBL" id="MCP0887396.1"/>
    </source>
</evidence>
<keyword evidence="1" id="KW-0472">Membrane</keyword>
<keyword evidence="3" id="KW-1185">Reference proteome</keyword>
<gene>
    <name evidence="2" type="ORF">LB941_08615</name>
</gene>
<sequence length="179" mass="20606">MKKDKSIIQLDYWTSRSWAAFVFGCLLIMQTATITLHSLFSINTKNEQQILPLDFILLITIRISWFLISIVILLTLAYLFMHLLDVPLKFSSIFRLYFISRTPALLFTLLDLGYLLITHSSLPKELSIFFDVLNVLLTALILYFVNKSENDLLPGENIFLTSTIALLQLLILIPGFLKF</sequence>
<organism evidence="2 3">
    <name type="scientific">Ligilactobacillus ubinensis</name>
    <dbReference type="NCBI Taxonomy" id="2876789"/>
    <lineage>
        <taxon>Bacteria</taxon>
        <taxon>Bacillati</taxon>
        <taxon>Bacillota</taxon>
        <taxon>Bacilli</taxon>
        <taxon>Lactobacillales</taxon>
        <taxon>Lactobacillaceae</taxon>
        <taxon>Ligilactobacillus</taxon>
    </lineage>
</organism>